<dbReference type="InterPro" id="IPR003691">
    <property type="entry name" value="FluC"/>
</dbReference>
<dbReference type="PANTHER" id="PTHR28259:SF1">
    <property type="entry name" value="FLUORIDE EXPORT PROTEIN 1-RELATED"/>
    <property type="match status" value="1"/>
</dbReference>
<dbReference type="GO" id="GO:0140114">
    <property type="term" value="P:cellular detoxification of fluoride"/>
    <property type="evidence" value="ECO:0007669"/>
    <property type="project" value="UniProtKB-UniRule"/>
</dbReference>
<dbReference type="HAMAP" id="MF_00454">
    <property type="entry name" value="FluC"/>
    <property type="match status" value="1"/>
</dbReference>
<keyword evidence="12" id="KW-0813">Transport</keyword>
<keyword evidence="5 12" id="KW-1133">Transmembrane helix</keyword>
<keyword evidence="8 12" id="KW-0472">Membrane</keyword>
<comment type="similarity">
    <text evidence="10 12">Belongs to the fluoride channel Fluc/FEX (TC 1.A.43) family.</text>
</comment>
<evidence type="ECO:0000256" key="7">
    <source>
        <dbReference type="ARBA" id="ARBA00023065"/>
    </source>
</evidence>
<comment type="function">
    <text evidence="12">Fluoride-specific ion channel. Important for reducing fluoride concentration in the cell, thus reducing its toxicity.</text>
</comment>
<evidence type="ECO:0000256" key="8">
    <source>
        <dbReference type="ARBA" id="ARBA00023136"/>
    </source>
</evidence>
<dbReference type="GO" id="GO:0046872">
    <property type="term" value="F:metal ion binding"/>
    <property type="evidence" value="ECO:0007669"/>
    <property type="project" value="UniProtKB-KW"/>
</dbReference>
<dbReference type="AlphaFoldDB" id="A0A2W5N0K7"/>
<feature type="transmembrane region" description="Helical" evidence="12">
    <location>
        <begin position="96"/>
        <end position="119"/>
    </location>
</feature>
<evidence type="ECO:0000313" key="14">
    <source>
        <dbReference type="Proteomes" id="UP000248597"/>
    </source>
</evidence>
<evidence type="ECO:0000256" key="5">
    <source>
        <dbReference type="ARBA" id="ARBA00022989"/>
    </source>
</evidence>
<evidence type="ECO:0000256" key="6">
    <source>
        <dbReference type="ARBA" id="ARBA00023053"/>
    </source>
</evidence>
<dbReference type="NCBIfam" id="TIGR00494">
    <property type="entry name" value="crcB"/>
    <property type="match status" value="1"/>
</dbReference>
<reference evidence="13 14" key="1">
    <citation type="submission" date="2017-08" db="EMBL/GenBank/DDBJ databases">
        <title>Infants hospitalized years apart are colonized by the same room-sourced microbial strains.</title>
        <authorList>
            <person name="Brooks B."/>
            <person name="Olm M.R."/>
            <person name="Firek B.A."/>
            <person name="Baker R."/>
            <person name="Thomas B.C."/>
            <person name="Morowitz M.J."/>
            <person name="Banfield J.F."/>
        </authorList>
    </citation>
    <scope>NUCLEOTIDE SEQUENCE [LARGE SCALE GENOMIC DNA]</scope>
    <source>
        <strain evidence="13">S2_005_003_R2_47</strain>
    </source>
</reference>
<organism evidence="13 14">
    <name type="scientific">Sphingopyxis macrogoltabida</name>
    <name type="common">Sphingomonas macrogoltabidus</name>
    <dbReference type="NCBI Taxonomy" id="33050"/>
    <lineage>
        <taxon>Bacteria</taxon>
        <taxon>Pseudomonadati</taxon>
        <taxon>Pseudomonadota</taxon>
        <taxon>Alphaproteobacteria</taxon>
        <taxon>Sphingomonadales</taxon>
        <taxon>Sphingomonadaceae</taxon>
        <taxon>Sphingopyxis</taxon>
    </lineage>
</organism>
<sequence>MKELFPVMIGGALGAGARHLVGGAMLARLGPGFPWWTLSVNLLGSLLMGLLIGWLARSGGGEQMRLFLGVGVLGGFTTFSAFSLEFWALFDRGAVIQAAAYVCSSVIGAILMCGAALYLTRQVPA</sequence>
<evidence type="ECO:0000256" key="11">
    <source>
        <dbReference type="ARBA" id="ARBA00035585"/>
    </source>
</evidence>
<accession>A0A2W5N0K7</accession>
<dbReference type="GO" id="GO:0062054">
    <property type="term" value="F:fluoride channel activity"/>
    <property type="evidence" value="ECO:0007669"/>
    <property type="project" value="UniProtKB-UniRule"/>
</dbReference>
<keyword evidence="6 12" id="KW-0915">Sodium</keyword>
<comment type="activity regulation">
    <text evidence="12">Na(+) is not transported, but it plays an essential structural role and its presence is essential for fluoride channel function.</text>
</comment>
<keyword evidence="9 12" id="KW-0407">Ion channel</keyword>
<dbReference type="PANTHER" id="PTHR28259">
    <property type="entry name" value="FLUORIDE EXPORT PROTEIN 1-RELATED"/>
    <property type="match status" value="1"/>
</dbReference>
<keyword evidence="2 12" id="KW-1003">Cell membrane</keyword>
<comment type="subcellular location">
    <subcellularLocation>
        <location evidence="1 12">Cell membrane</location>
        <topology evidence="1 12">Multi-pass membrane protein</topology>
    </subcellularLocation>
</comment>
<feature type="binding site" evidence="12">
    <location>
        <position position="77"/>
    </location>
    <ligand>
        <name>Na(+)</name>
        <dbReference type="ChEBI" id="CHEBI:29101"/>
        <note>structural</note>
    </ligand>
</feature>
<keyword evidence="12" id="KW-0479">Metal-binding</keyword>
<name>A0A2W5N0K7_SPHMC</name>
<dbReference type="Proteomes" id="UP000248597">
    <property type="component" value="Unassembled WGS sequence"/>
</dbReference>
<evidence type="ECO:0000256" key="3">
    <source>
        <dbReference type="ARBA" id="ARBA00022519"/>
    </source>
</evidence>
<feature type="transmembrane region" description="Helical" evidence="12">
    <location>
        <begin position="66"/>
        <end position="90"/>
    </location>
</feature>
<feature type="transmembrane region" description="Helical" evidence="12">
    <location>
        <begin position="33"/>
        <end position="54"/>
    </location>
</feature>
<keyword evidence="4 12" id="KW-0812">Transmembrane</keyword>
<dbReference type="GO" id="GO:0005886">
    <property type="term" value="C:plasma membrane"/>
    <property type="evidence" value="ECO:0007669"/>
    <property type="project" value="UniProtKB-SubCell"/>
</dbReference>
<evidence type="ECO:0000313" key="13">
    <source>
        <dbReference type="EMBL" id="PZQ23573.1"/>
    </source>
</evidence>
<evidence type="ECO:0000256" key="4">
    <source>
        <dbReference type="ARBA" id="ARBA00022692"/>
    </source>
</evidence>
<evidence type="ECO:0000256" key="10">
    <source>
        <dbReference type="ARBA" id="ARBA00035120"/>
    </source>
</evidence>
<comment type="caution">
    <text evidence="13">The sequence shown here is derived from an EMBL/GenBank/DDBJ whole genome shotgun (WGS) entry which is preliminary data.</text>
</comment>
<gene>
    <name evidence="12 13" type="primary">crcB</name>
    <name evidence="12" type="synonym">fluC</name>
    <name evidence="13" type="ORF">DI569_03760</name>
</gene>
<dbReference type="EMBL" id="QFPJ01000006">
    <property type="protein sequence ID" value="PZQ23573.1"/>
    <property type="molecule type" value="Genomic_DNA"/>
</dbReference>
<keyword evidence="3" id="KW-0997">Cell inner membrane</keyword>
<keyword evidence="7 12" id="KW-0406">Ion transport</keyword>
<feature type="binding site" evidence="12">
    <location>
        <position position="74"/>
    </location>
    <ligand>
        <name>Na(+)</name>
        <dbReference type="ChEBI" id="CHEBI:29101"/>
        <note>structural</note>
    </ligand>
</feature>
<comment type="catalytic activity">
    <reaction evidence="11">
        <text>fluoride(in) = fluoride(out)</text>
        <dbReference type="Rhea" id="RHEA:76159"/>
        <dbReference type="ChEBI" id="CHEBI:17051"/>
    </reaction>
    <physiologicalReaction direction="left-to-right" evidence="11">
        <dbReference type="Rhea" id="RHEA:76160"/>
    </physiologicalReaction>
</comment>
<evidence type="ECO:0000256" key="12">
    <source>
        <dbReference type="HAMAP-Rule" id="MF_00454"/>
    </source>
</evidence>
<proteinExistence type="inferred from homology"/>
<protein>
    <recommendedName>
        <fullName evidence="12">Fluoride-specific ion channel FluC</fullName>
    </recommendedName>
</protein>
<evidence type="ECO:0000256" key="9">
    <source>
        <dbReference type="ARBA" id="ARBA00023303"/>
    </source>
</evidence>
<evidence type="ECO:0000256" key="2">
    <source>
        <dbReference type="ARBA" id="ARBA00022475"/>
    </source>
</evidence>
<evidence type="ECO:0000256" key="1">
    <source>
        <dbReference type="ARBA" id="ARBA00004651"/>
    </source>
</evidence>
<dbReference type="Pfam" id="PF02537">
    <property type="entry name" value="CRCB"/>
    <property type="match status" value="1"/>
</dbReference>